<dbReference type="Gene3D" id="3.40.50.300">
    <property type="entry name" value="P-loop containing nucleotide triphosphate hydrolases"/>
    <property type="match status" value="1"/>
</dbReference>
<dbReference type="GO" id="GO:0005739">
    <property type="term" value="C:mitochondrion"/>
    <property type="evidence" value="ECO:0007669"/>
    <property type="project" value="TreeGrafter"/>
</dbReference>
<gene>
    <name evidence="2" type="ORF">SMACR_00769</name>
</gene>
<protein>
    <recommendedName>
        <fullName evidence="1">GED domain-containing protein</fullName>
    </recommendedName>
</protein>
<evidence type="ECO:0000313" key="3">
    <source>
        <dbReference type="Proteomes" id="UP000433876"/>
    </source>
</evidence>
<dbReference type="PANTHER" id="PTHR11566:SF215">
    <property type="entry name" value="DYNAMIN GTPASE"/>
    <property type="match status" value="1"/>
</dbReference>
<dbReference type="PANTHER" id="PTHR11566">
    <property type="entry name" value="DYNAMIN"/>
    <property type="match status" value="1"/>
</dbReference>
<dbReference type="GO" id="GO:0048312">
    <property type="term" value="P:intracellular distribution of mitochondria"/>
    <property type="evidence" value="ECO:0007669"/>
    <property type="project" value="TreeGrafter"/>
</dbReference>
<reference evidence="2 3" key="1">
    <citation type="submission" date="2017-07" db="EMBL/GenBank/DDBJ databases">
        <title>Genome sequence of the Sordaria macrospora wild type strain R19027.</title>
        <authorList>
            <person name="Nowrousian M."/>
            <person name="Teichert I."/>
            <person name="Kueck U."/>
        </authorList>
    </citation>
    <scope>NUCLEOTIDE SEQUENCE [LARGE SCALE GENOMIC DNA]</scope>
    <source>
        <strain evidence="2 3">R19027</strain>
        <tissue evidence="2">Mycelium</tissue>
    </source>
</reference>
<sequence>MGSTTLDKLSEALLTIDDLGDPSFLQKQDVIRDTGMETSILQIVLVGGRSSGKTSLLERLTGCTFFHYVIDNLNAKTLADTVEQAAAVMGLRKGREDNEDDVSLYSEDIFEIQISGPHFEDSEGKKKRSMIDGIARKHLMNEQTMYVTAYSQLFSYHYPVKSANHDYDHSILAVMSPFSDHAKEDVLQLAKAADPRGERTLCVLTHADVRTSSVQTTFHPFQEDTHGLGCFWVRNRGAGKGELSAGQVRARELALFAESQWANFSGLEAERTIVNALKSALQMPLRDLAKECLDRQRTTVLVRLSSCKNELLALGPAIAWEFDFTMIFREQAAKWALHANYLMESAIITVHRFIYEVMEDVFEHPNARKELQDLMSKKILKGYRQAWDHKEILVKMELGCRCQTYNPNLEEAIMKIGWEDSRTTLVESYHDQKRQLGSERAFDAAVEAAFGSCAPVDELHDILQAYYKIATDRFPDNICRQAVSYFLLKADESPVKIPTAEFIANLSDSQLERIAGEDAMTRAKRLSLEAELEPLEKALKVLRE</sequence>
<organism evidence="2 3">
    <name type="scientific">Sordaria macrospora</name>
    <dbReference type="NCBI Taxonomy" id="5147"/>
    <lineage>
        <taxon>Eukaryota</taxon>
        <taxon>Fungi</taxon>
        <taxon>Dikarya</taxon>
        <taxon>Ascomycota</taxon>
        <taxon>Pezizomycotina</taxon>
        <taxon>Sordariomycetes</taxon>
        <taxon>Sordariomycetidae</taxon>
        <taxon>Sordariales</taxon>
        <taxon>Sordariaceae</taxon>
        <taxon>Sordaria</taxon>
    </lineage>
</organism>
<dbReference type="InterPro" id="IPR027417">
    <property type="entry name" value="P-loop_NTPase"/>
</dbReference>
<dbReference type="GO" id="GO:0003924">
    <property type="term" value="F:GTPase activity"/>
    <property type="evidence" value="ECO:0007669"/>
    <property type="project" value="TreeGrafter"/>
</dbReference>
<dbReference type="PROSITE" id="PS51388">
    <property type="entry name" value="GED"/>
    <property type="match status" value="1"/>
</dbReference>
<dbReference type="GO" id="GO:0008017">
    <property type="term" value="F:microtubule binding"/>
    <property type="evidence" value="ECO:0007669"/>
    <property type="project" value="TreeGrafter"/>
</dbReference>
<dbReference type="Proteomes" id="UP000433876">
    <property type="component" value="Unassembled WGS sequence"/>
</dbReference>
<dbReference type="InterPro" id="IPR020850">
    <property type="entry name" value="GED_dom"/>
</dbReference>
<dbReference type="InterPro" id="IPR022812">
    <property type="entry name" value="Dynamin"/>
</dbReference>
<dbReference type="SUPFAM" id="SSF52540">
    <property type="entry name" value="P-loop containing nucleoside triphosphate hydrolases"/>
    <property type="match status" value="1"/>
</dbReference>
<dbReference type="PRINTS" id="PR00195">
    <property type="entry name" value="DYNAMIN"/>
</dbReference>
<dbReference type="VEuPathDB" id="FungiDB:SMAC_00769"/>
<dbReference type="GO" id="GO:0016020">
    <property type="term" value="C:membrane"/>
    <property type="evidence" value="ECO:0007669"/>
    <property type="project" value="TreeGrafter"/>
</dbReference>
<evidence type="ECO:0000313" key="2">
    <source>
        <dbReference type="EMBL" id="KAA8634748.1"/>
    </source>
</evidence>
<name>A0A8S8ZZ55_SORMA</name>
<dbReference type="AlphaFoldDB" id="A0A8S8ZZ55"/>
<proteinExistence type="predicted"/>
<comment type="caution">
    <text evidence="2">The sequence shown here is derived from an EMBL/GenBank/DDBJ whole genome shotgun (WGS) entry which is preliminary data.</text>
</comment>
<dbReference type="EMBL" id="NMPR01000019">
    <property type="protein sequence ID" value="KAA8634748.1"/>
    <property type="molecule type" value="Genomic_DNA"/>
</dbReference>
<evidence type="ECO:0000259" key="1">
    <source>
        <dbReference type="PROSITE" id="PS51388"/>
    </source>
</evidence>
<dbReference type="GO" id="GO:0005874">
    <property type="term" value="C:microtubule"/>
    <property type="evidence" value="ECO:0007669"/>
    <property type="project" value="TreeGrafter"/>
</dbReference>
<dbReference type="Gene3D" id="1.20.120.1240">
    <property type="entry name" value="Dynamin, middle domain"/>
    <property type="match status" value="1"/>
</dbReference>
<accession>A0A8S8ZZ55</accession>
<feature type="domain" description="GED" evidence="1">
    <location>
        <begin position="456"/>
        <end position="544"/>
    </location>
</feature>
<dbReference type="GO" id="GO:0016559">
    <property type="term" value="P:peroxisome fission"/>
    <property type="evidence" value="ECO:0007669"/>
    <property type="project" value="TreeGrafter"/>
</dbReference>
<dbReference type="GO" id="GO:0006897">
    <property type="term" value="P:endocytosis"/>
    <property type="evidence" value="ECO:0007669"/>
    <property type="project" value="TreeGrafter"/>
</dbReference>
<dbReference type="GO" id="GO:0000266">
    <property type="term" value="P:mitochondrial fission"/>
    <property type="evidence" value="ECO:0007669"/>
    <property type="project" value="TreeGrafter"/>
</dbReference>